<reference evidence="1 2" key="1">
    <citation type="submission" date="2017-01" db="EMBL/GenBank/DDBJ databases">
        <authorList>
            <person name="Mah S.A."/>
            <person name="Swanson W.J."/>
            <person name="Moy G.W."/>
            <person name="Vacquier V.D."/>
        </authorList>
    </citation>
    <scope>NUCLEOTIDE SEQUENCE [LARGE SCALE GENOMIC DNA]</scope>
    <source>
        <strain evidence="1">PDD-32b-74</strain>
    </source>
</reference>
<gene>
    <name evidence="1" type="ORF">BW686_06670</name>
</gene>
<sequence length="44" mass="4903">MRPVALCVNYVLQLEVMPCAQSLHIKALFYHYGTDDADCDVSDG</sequence>
<accession>A0A244EV86</accession>
<dbReference type="AlphaFoldDB" id="A0A244EV86"/>
<dbReference type="EMBL" id="MTSA01000004">
    <property type="protein sequence ID" value="OUM08451.1"/>
    <property type="molecule type" value="Genomic_DNA"/>
</dbReference>
<organism evidence="1 2">
    <name type="scientific">Pseudomonas syringae</name>
    <dbReference type="NCBI Taxonomy" id="317"/>
    <lineage>
        <taxon>Bacteria</taxon>
        <taxon>Pseudomonadati</taxon>
        <taxon>Pseudomonadota</taxon>
        <taxon>Gammaproteobacteria</taxon>
        <taxon>Pseudomonadales</taxon>
        <taxon>Pseudomonadaceae</taxon>
        <taxon>Pseudomonas</taxon>
    </lineage>
</organism>
<name>A0A244EV86_PSESX</name>
<evidence type="ECO:0000313" key="2">
    <source>
        <dbReference type="Proteomes" id="UP000195128"/>
    </source>
</evidence>
<protein>
    <submittedName>
        <fullName evidence="1">Uncharacterized protein</fullName>
    </submittedName>
</protein>
<comment type="caution">
    <text evidence="1">The sequence shown here is derived from an EMBL/GenBank/DDBJ whole genome shotgun (WGS) entry which is preliminary data.</text>
</comment>
<dbReference type="Proteomes" id="UP000195128">
    <property type="component" value="Unassembled WGS sequence"/>
</dbReference>
<evidence type="ECO:0000313" key="1">
    <source>
        <dbReference type="EMBL" id="OUM08451.1"/>
    </source>
</evidence>
<proteinExistence type="predicted"/>